<gene>
    <name evidence="1" type="ORF">PENTCL1PPCAC_3382</name>
</gene>
<name>A0AAV5SCV4_9BILA</name>
<comment type="caution">
    <text evidence="1">The sequence shown here is derived from an EMBL/GenBank/DDBJ whole genome shotgun (WGS) entry which is preliminary data.</text>
</comment>
<dbReference type="AlphaFoldDB" id="A0AAV5SCV4"/>
<evidence type="ECO:0000313" key="1">
    <source>
        <dbReference type="EMBL" id="GMS81207.1"/>
    </source>
</evidence>
<evidence type="ECO:0000313" key="2">
    <source>
        <dbReference type="Proteomes" id="UP001432027"/>
    </source>
</evidence>
<feature type="non-terminal residue" evidence="1">
    <location>
        <position position="1"/>
    </location>
</feature>
<protein>
    <submittedName>
        <fullName evidence="1">Uncharacterized protein</fullName>
    </submittedName>
</protein>
<reference evidence="1" key="1">
    <citation type="submission" date="2023-10" db="EMBL/GenBank/DDBJ databases">
        <title>Genome assembly of Pristionchus species.</title>
        <authorList>
            <person name="Yoshida K."/>
            <person name="Sommer R.J."/>
        </authorList>
    </citation>
    <scope>NUCLEOTIDE SEQUENCE</scope>
    <source>
        <strain evidence="1">RS0144</strain>
    </source>
</reference>
<dbReference type="Proteomes" id="UP001432027">
    <property type="component" value="Unassembled WGS sequence"/>
</dbReference>
<proteinExistence type="predicted"/>
<dbReference type="EMBL" id="BTSX01000001">
    <property type="protein sequence ID" value="GMS81207.1"/>
    <property type="molecule type" value="Genomic_DNA"/>
</dbReference>
<keyword evidence="2" id="KW-1185">Reference proteome</keyword>
<sequence length="65" mass="7251">RFVVGDVVLSISKVSQQGKVFSGSEGRRMRPDCHLAALSDDYLVHIIRIANQNSQSRGCRYPTKC</sequence>
<organism evidence="1 2">
    <name type="scientific">Pristionchus entomophagus</name>
    <dbReference type="NCBI Taxonomy" id="358040"/>
    <lineage>
        <taxon>Eukaryota</taxon>
        <taxon>Metazoa</taxon>
        <taxon>Ecdysozoa</taxon>
        <taxon>Nematoda</taxon>
        <taxon>Chromadorea</taxon>
        <taxon>Rhabditida</taxon>
        <taxon>Rhabditina</taxon>
        <taxon>Diplogasteromorpha</taxon>
        <taxon>Diplogasteroidea</taxon>
        <taxon>Neodiplogasteridae</taxon>
        <taxon>Pristionchus</taxon>
    </lineage>
</organism>
<accession>A0AAV5SCV4</accession>